<accession>A0A2T9KE70</accession>
<dbReference type="EMBL" id="QDKQ01000003">
    <property type="protein sequence ID" value="PVM94204.1"/>
    <property type="molecule type" value="Genomic_DNA"/>
</dbReference>
<dbReference type="Proteomes" id="UP000245073">
    <property type="component" value="Unassembled WGS sequence"/>
</dbReference>
<evidence type="ECO:0000313" key="2">
    <source>
        <dbReference type="EMBL" id="PVM94204.1"/>
    </source>
</evidence>
<keyword evidence="3" id="KW-1185">Reference proteome</keyword>
<comment type="caution">
    <text evidence="2">The sequence shown here is derived from an EMBL/GenBank/DDBJ whole genome shotgun (WGS) entry which is preliminary data.</text>
</comment>
<sequence length="244" mass="26558">MISASTALSASKASRRRGWATQVSNSSRSPWPASGERRRSSQAAASRTSSSVRVMGCSLPAIMPPVVAPVFRGGTRRDIDLCPRPSVPKQMRERFLQTATLPQHWRNREPPCPGFSWLSAWGVLMDFLEQTQFHNRICEDLEAAMAEGRAVDAAAVRAERTCAAGQWLHGEGHKRMPGSHLHLHCLEAHRDFHRIAGQVAEQINRGAAADARRAIRNGGALASAKGELAAALRKLRVVMEASAG</sequence>
<evidence type="ECO:0008006" key="4">
    <source>
        <dbReference type="Google" id="ProtNLM"/>
    </source>
</evidence>
<feature type="region of interest" description="Disordered" evidence="1">
    <location>
        <begin position="1"/>
        <end position="49"/>
    </location>
</feature>
<dbReference type="Gene3D" id="1.20.120.30">
    <property type="entry name" value="Aspartate receptor, ligand-binding domain"/>
    <property type="match status" value="1"/>
</dbReference>
<reference evidence="2 3" key="1">
    <citation type="submission" date="2018-04" db="EMBL/GenBank/DDBJ databases">
        <title>The genome sequence of Caulobacter sp. 744.</title>
        <authorList>
            <person name="Gao J."/>
            <person name="Sun J."/>
        </authorList>
    </citation>
    <scope>NUCLEOTIDE SEQUENCE [LARGE SCALE GENOMIC DNA]</scope>
    <source>
        <strain evidence="2 3">774</strain>
    </source>
</reference>
<feature type="compositionally biased region" description="Low complexity" evidence="1">
    <location>
        <begin position="1"/>
        <end position="12"/>
    </location>
</feature>
<dbReference type="AlphaFoldDB" id="A0A2T9KE70"/>
<proteinExistence type="predicted"/>
<name>A0A2T9KE70_9CAUL</name>
<evidence type="ECO:0000313" key="3">
    <source>
        <dbReference type="Proteomes" id="UP000245073"/>
    </source>
</evidence>
<gene>
    <name evidence="2" type="ORF">DDF67_00030</name>
</gene>
<protein>
    <recommendedName>
        <fullName evidence="4">Chemoreceptor zinc-binding domain-containing protein</fullName>
    </recommendedName>
</protein>
<evidence type="ECO:0000256" key="1">
    <source>
        <dbReference type="SAM" id="MobiDB-lite"/>
    </source>
</evidence>
<organism evidence="2 3">
    <name type="scientific">Caulobacter endophyticus</name>
    <dbReference type="NCBI Taxonomy" id="2172652"/>
    <lineage>
        <taxon>Bacteria</taxon>
        <taxon>Pseudomonadati</taxon>
        <taxon>Pseudomonadota</taxon>
        <taxon>Alphaproteobacteria</taxon>
        <taxon>Caulobacterales</taxon>
        <taxon>Caulobacteraceae</taxon>
        <taxon>Caulobacter</taxon>
    </lineage>
</organism>